<feature type="compositionally biased region" description="Gly residues" evidence="1">
    <location>
        <begin position="229"/>
        <end position="242"/>
    </location>
</feature>
<name>A0AAD9KB63_9ANNE</name>
<feature type="compositionally biased region" description="Gly residues" evidence="1">
    <location>
        <begin position="253"/>
        <end position="262"/>
    </location>
</feature>
<keyword evidence="2" id="KW-0732">Signal</keyword>
<sequence length="292" mass="28941">ATRNQLREMYLLPAIALFLAAGCVAAEGMNLPSGMKPPSGMYPPSAHVPSIFNVDCADIRIGLCKQVSKTACSESCGAGWQTITYDCQGGIRGKGKYTCTSPCNEQDCDNSCKSLRKNNKCFRLTFGTCSRTCGVGSYTSRYMCNGKTHTCEEPCCCGVCGTTAPGGGSSGKPGGGPPGFPGFPSGSPGGGSGFPGFPSGSPSGGSGFPGFPSGSPGGGSGFPGFPSGSPGGGSGSAGGHPGRPGFPGFPSGSPGGGSGGPGTSALLCKDVSDIPALDKLVVCPPMQMPMMP</sequence>
<evidence type="ECO:0000313" key="3">
    <source>
        <dbReference type="EMBL" id="KAK2167946.1"/>
    </source>
</evidence>
<evidence type="ECO:0000256" key="1">
    <source>
        <dbReference type="SAM" id="MobiDB-lite"/>
    </source>
</evidence>
<accession>A0AAD9KB63</accession>
<proteinExistence type="predicted"/>
<protein>
    <submittedName>
        <fullName evidence="3">Uncharacterized protein</fullName>
    </submittedName>
</protein>
<reference evidence="3" key="1">
    <citation type="journal article" date="2023" name="Mol. Biol. Evol.">
        <title>Third-Generation Sequencing Reveals the Adaptive Role of the Epigenome in Three Deep-Sea Polychaetes.</title>
        <authorList>
            <person name="Perez M."/>
            <person name="Aroh O."/>
            <person name="Sun Y."/>
            <person name="Lan Y."/>
            <person name="Juniper S.K."/>
            <person name="Young C.R."/>
            <person name="Angers B."/>
            <person name="Qian P.Y."/>
        </authorList>
    </citation>
    <scope>NUCLEOTIDE SEQUENCE</scope>
    <source>
        <strain evidence="3">P08H-3</strain>
    </source>
</reference>
<dbReference type="EMBL" id="JAODUP010000022">
    <property type="protein sequence ID" value="KAK2167946.1"/>
    <property type="molecule type" value="Genomic_DNA"/>
</dbReference>
<comment type="caution">
    <text evidence="3">The sequence shown here is derived from an EMBL/GenBank/DDBJ whole genome shotgun (WGS) entry which is preliminary data.</text>
</comment>
<gene>
    <name evidence="3" type="ORF">LSH36_22g10036</name>
</gene>
<feature type="non-terminal residue" evidence="3">
    <location>
        <position position="1"/>
    </location>
</feature>
<feature type="chain" id="PRO_5042060448" evidence="2">
    <location>
        <begin position="27"/>
        <end position="292"/>
    </location>
</feature>
<dbReference type="Proteomes" id="UP001208570">
    <property type="component" value="Unassembled WGS sequence"/>
</dbReference>
<keyword evidence="4" id="KW-1185">Reference proteome</keyword>
<feature type="region of interest" description="Disordered" evidence="1">
    <location>
        <begin position="168"/>
        <end position="264"/>
    </location>
</feature>
<organism evidence="3 4">
    <name type="scientific">Paralvinella palmiformis</name>
    <dbReference type="NCBI Taxonomy" id="53620"/>
    <lineage>
        <taxon>Eukaryota</taxon>
        <taxon>Metazoa</taxon>
        <taxon>Spiralia</taxon>
        <taxon>Lophotrochozoa</taxon>
        <taxon>Annelida</taxon>
        <taxon>Polychaeta</taxon>
        <taxon>Sedentaria</taxon>
        <taxon>Canalipalpata</taxon>
        <taxon>Terebellida</taxon>
        <taxon>Terebelliformia</taxon>
        <taxon>Alvinellidae</taxon>
        <taxon>Paralvinella</taxon>
    </lineage>
</organism>
<dbReference type="AlphaFoldDB" id="A0AAD9KB63"/>
<evidence type="ECO:0000256" key="2">
    <source>
        <dbReference type="SAM" id="SignalP"/>
    </source>
</evidence>
<evidence type="ECO:0000313" key="4">
    <source>
        <dbReference type="Proteomes" id="UP001208570"/>
    </source>
</evidence>
<feature type="signal peptide" evidence="2">
    <location>
        <begin position="1"/>
        <end position="26"/>
    </location>
</feature>